<dbReference type="Proteomes" id="UP000324209">
    <property type="component" value="Chromosome"/>
</dbReference>
<protein>
    <submittedName>
        <fullName evidence="5">1-acyl-sn-glycerol-3-phosphate acyltransferase</fullName>
    </submittedName>
</protein>
<feature type="domain" description="Phospholipid/glycerol acyltransferase" evidence="4">
    <location>
        <begin position="44"/>
        <end position="156"/>
    </location>
</feature>
<dbReference type="PANTHER" id="PTHR10434">
    <property type="entry name" value="1-ACYL-SN-GLYCEROL-3-PHOSPHATE ACYLTRANSFERASE"/>
    <property type="match status" value="1"/>
</dbReference>
<dbReference type="CDD" id="cd07989">
    <property type="entry name" value="LPLAT_AGPAT-like"/>
    <property type="match status" value="1"/>
</dbReference>
<keyword evidence="6" id="KW-1185">Reference proteome</keyword>
<keyword evidence="2 5" id="KW-0808">Transferase</keyword>
<dbReference type="RefSeq" id="WP_149486730.1">
    <property type="nucleotide sequence ID" value="NZ_CP036150.1"/>
</dbReference>
<proteinExistence type="predicted"/>
<dbReference type="GO" id="GO:0003841">
    <property type="term" value="F:1-acylglycerol-3-phosphate O-acyltransferase activity"/>
    <property type="evidence" value="ECO:0007669"/>
    <property type="project" value="TreeGrafter"/>
</dbReference>
<dbReference type="SMART" id="SM00563">
    <property type="entry name" value="PlsC"/>
    <property type="match status" value="1"/>
</dbReference>
<sequence length="414" mass="48307">MTRINMFNRSLYAFLKVTVGPWFRIFYPVKVINPEILKTMKGPFLILPNHIMKWDAVLLSLLFPEPLSSMASESHFRNPFVGYFFSLIGVFPKAKAKSDLGAIRHMMDLKSRNRVICVFPEGQLSWDGGGMPLFYSTAKLIKLLKIPVYVPIFTGGSAVFPRWGKSKRKGTMELTIHTLFADGREIRSLSSDEIFEKMSQIINYKDMDNSIIEKNWHYESSDRAEYLEAILYICPQCRSIASLRSHGNSISCQHCGLKVSLDDQYRFQSESEKEFPLKTPLEWNLWQEKTLPEMLTDYSQKERETPFMEDRDILIKTGHRMSPLRVWSRKGKLSLFKDYVKLQAEKGEVRLIPFDEMNGVHVMTRQKLEFYHDKQLFVFFFPDPRTSGYKWLCSLRKLGIPSTYAWHGEEVEKI</sequence>
<dbReference type="EMBL" id="CP036150">
    <property type="protein sequence ID" value="QEN08649.1"/>
    <property type="molecule type" value="Genomic_DNA"/>
</dbReference>
<evidence type="ECO:0000256" key="2">
    <source>
        <dbReference type="ARBA" id="ARBA00022679"/>
    </source>
</evidence>
<comment type="pathway">
    <text evidence="1">Lipid metabolism.</text>
</comment>
<organism evidence="5 6">
    <name type="scientific">Oceanispirochaeta crateris</name>
    <dbReference type="NCBI Taxonomy" id="2518645"/>
    <lineage>
        <taxon>Bacteria</taxon>
        <taxon>Pseudomonadati</taxon>
        <taxon>Spirochaetota</taxon>
        <taxon>Spirochaetia</taxon>
        <taxon>Spirochaetales</taxon>
        <taxon>Spirochaetaceae</taxon>
        <taxon>Oceanispirochaeta</taxon>
    </lineage>
</organism>
<evidence type="ECO:0000259" key="4">
    <source>
        <dbReference type="SMART" id="SM00563"/>
    </source>
</evidence>
<dbReference type="SUPFAM" id="SSF69593">
    <property type="entry name" value="Glycerol-3-phosphate (1)-acyltransferase"/>
    <property type="match status" value="1"/>
</dbReference>
<evidence type="ECO:0000256" key="1">
    <source>
        <dbReference type="ARBA" id="ARBA00005189"/>
    </source>
</evidence>
<reference evidence="5 6" key="1">
    <citation type="submission" date="2019-02" db="EMBL/GenBank/DDBJ databases">
        <title>Complete Genome Sequence and Methylome Analysis of free living Spirochaetas.</title>
        <authorList>
            <person name="Fomenkov A."/>
            <person name="Dubinina G."/>
            <person name="Leshcheva N."/>
            <person name="Mikheeva N."/>
            <person name="Grabovich M."/>
            <person name="Vincze T."/>
            <person name="Roberts R.J."/>
        </authorList>
    </citation>
    <scope>NUCLEOTIDE SEQUENCE [LARGE SCALE GENOMIC DNA]</scope>
    <source>
        <strain evidence="5 6">K2</strain>
    </source>
</reference>
<name>A0A5C1QN50_9SPIO</name>
<dbReference type="GO" id="GO:0006654">
    <property type="term" value="P:phosphatidic acid biosynthetic process"/>
    <property type="evidence" value="ECO:0007669"/>
    <property type="project" value="TreeGrafter"/>
</dbReference>
<dbReference type="AlphaFoldDB" id="A0A5C1QN50"/>
<gene>
    <name evidence="5" type="ORF">EXM22_11870</name>
</gene>
<dbReference type="PANTHER" id="PTHR10434:SF11">
    <property type="entry name" value="1-ACYL-SN-GLYCEROL-3-PHOSPHATE ACYLTRANSFERASE"/>
    <property type="match status" value="1"/>
</dbReference>
<keyword evidence="3 5" id="KW-0012">Acyltransferase</keyword>
<accession>A0A5C1QN50</accession>
<evidence type="ECO:0000313" key="6">
    <source>
        <dbReference type="Proteomes" id="UP000324209"/>
    </source>
</evidence>
<dbReference type="OrthoDB" id="9803035at2"/>
<evidence type="ECO:0000313" key="5">
    <source>
        <dbReference type="EMBL" id="QEN08649.1"/>
    </source>
</evidence>
<evidence type="ECO:0000256" key="3">
    <source>
        <dbReference type="ARBA" id="ARBA00023315"/>
    </source>
</evidence>
<dbReference type="InterPro" id="IPR002123">
    <property type="entry name" value="Plipid/glycerol_acylTrfase"/>
</dbReference>
<dbReference type="KEGG" id="ock:EXM22_11870"/>
<dbReference type="Pfam" id="PF01553">
    <property type="entry name" value="Acyltransferase"/>
    <property type="match status" value="1"/>
</dbReference>